<reference evidence="2" key="1">
    <citation type="journal article" date="2021" name="PeerJ">
        <title>Analysis of 44 Vibrio anguillarum genomes reveals high genetic diversity.</title>
        <authorList>
            <person name="Hansen M.J."/>
            <person name="Dalsgaard I."/>
        </authorList>
    </citation>
    <scope>NUCLEOTIDE SEQUENCE</scope>
    <source>
        <strain evidence="2">850617-1/1</strain>
    </source>
</reference>
<dbReference type="InterPro" id="IPR019302">
    <property type="entry name" value="CAP12/PCTIR_TIR_dom"/>
</dbReference>
<dbReference type="Pfam" id="PF10137">
    <property type="entry name" value="CAP12-PCTIR_TIR"/>
    <property type="match status" value="1"/>
</dbReference>
<dbReference type="Proteomes" id="UP000786185">
    <property type="component" value="Unassembled WGS sequence"/>
</dbReference>
<keyword evidence="2" id="KW-0238">DNA-binding</keyword>
<protein>
    <submittedName>
        <fullName evidence="2">DNA-binding protein</fullName>
    </submittedName>
</protein>
<sequence length="252" mass="27064">MKFEGSPQDLETVVCAIGRSIKSSDDKGNMHQIKTNEGETINLYRTGTLQIQGSPQLRSKFEEDFNSYSGAPKAASAKPLEHASPATLAASVSQPKQVFVVHGHDEVAREQLELVLHKLGIDHFILANSGGGGLTIIESLEAKIGQNSTATSFGVVLMTPDDMGYALSGGPDSTQPRARQNVVLEMGMLISSIGRRNIAILVKGHLERPSDADGILYIPFNNHVKEVVPRLAARLKESGFVLNPDKVAHASS</sequence>
<dbReference type="PIRSF" id="PIRSF032620">
    <property type="entry name" value="UCP032620"/>
    <property type="match status" value="1"/>
</dbReference>
<evidence type="ECO:0000313" key="2">
    <source>
        <dbReference type="EMBL" id="MBF4436381.1"/>
    </source>
</evidence>
<evidence type="ECO:0000259" key="1">
    <source>
        <dbReference type="Pfam" id="PF10137"/>
    </source>
</evidence>
<dbReference type="EMBL" id="SCLC01000087">
    <property type="protein sequence ID" value="MBF4436381.1"/>
    <property type="molecule type" value="Genomic_DNA"/>
</dbReference>
<dbReference type="AlphaFoldDB" id="A0AAW4BJ68"/>
<dbReference type="GO" id="GO:0050135">
    <property type="term" value="F:NADP+ nucleosidase activity"/>
    <property type="evidence" value="ECO:0007669"/>
    <property type="project" value="InterPro"/>
</dbReference>
<proteinExistence type="predicted"/>
<organism evidence="2 3">
    <name type="scientific">Vibrio anguillarum</name>
    <name type="common">Listonella anguillarum</name>
    <dbReference type="NCBI Taxonomy" id="55601"/>
    <lineage>
        <taxon>Bacteria</taxon>
        <taxon>Pseudomonadati</taxon>
        <taxon>Pseudomonadota</taxon>
        <taxon>Gammaproteobacteria</taxon>
        <taxon>Vibrionales</taxon>
        <taxon>Vibrionaceae</taxon>
        <taxon>Vibrio</taxon>
    </lineage>
</organism>
<gene>
    <name evidence="2" type="ORF">ERJ77_18055</name>
</gene>
<dbReference type="InterPro" id="IPR014571">
    <property type="entry name" value="UCP032620"/>
</dbReference>
<comment type="caution">
    <text evidence="2">The sequence shown here is derived from an EMBL/GenBank/DDBJ whole genome shotgun (WGS) entry which is preliminary data.</text>
</comment>
<feature type="domain" description="CD-NTase-associated protein 12/Pycsar effector protein TIR" evidence="1">
    <location>
        <begin position="97"/>
        <end position="222"/>
    </location>
</feature>
<dbReference type="GO" id="GO:0003677">
    <property type="term" value="F:DNA binding"/>
    <property type="evidence" value="ECO:0007669"/>
    <property type="project" value="UniProtKB-KW"/>
</dbReference>
<evidence type="ECO:0000313" key="3">
    <source>
        <dbReference type="Proteomes" id="UP000786185"/>
    </source>
</evidence>
<name>A0AAW4BJ68_VIBAN</name>
<accession>A0AAW4BJ68</accession>